<dbReference type="STRING" id="375451.RD1_3288"/>
<evidence type="ECO:0000313" key="3">
    <source>
        <dbReference type="Proteomes" id="UP000007029"/>
    </source>
</evidence>
<name>Q163Q4_ROSDO</name>
<evidence type="ECO:0000313" key="2">
    <source>
        <dbReference type="EMBL" id="ABG32789.1"/>
    </source>
</evidence>
<dbReference type="Proteomes" id="UP000007029">
    <property type="component" value="Chromosome"/>
</dbReference>
<evidence type="ECO:0008006" key="4">
    <source>
        <dbReference type="Google" id="ProtNLM"/>
    </source>
</evidence>
<keyword evidence="1" id="KW-1133">Transmembrane helix</keyword>
<dbReference type="AlphaFoldDB" id="Q163Q4"/>
<accession>Q163Q4</accession>
<protein>
    <recommendedName>
        <fullName evidence="4">NADH dehydrogenase</fullName>
    </recommendedName>
</protein>
<dbReference type="KEGG" id="rde:RD1_3288"/>
<dbReference type="eggNOG" id="ENOG502ZV2C">
    <property type="taxonomic scope" value="Bacteria"/>
</dbReference>
<keyword evidence="1" id="KW-0812">Transmembrane</keyword>
<organism evidence="2 3">
    <name type="scientific">Roseobacter denitrificans (strain ATCC 33942 / OCh 114)</name>
    <name type="common">Erythrobacter sp. (strain OCh 114)</name>
    <name type="synonym">Roseobacter denitrificans</name>
    <dbReference type="NCBI Taxonomy" id="375451"/>
    <lineage>
        <taxon>Bacteria</taxon>
        <taxon>Pseudomonadati</taxon>
        <taxon>Pseudomonadota</taxon>
        <taxon>Alphaproteobacteria</taxon>
        <taxon>Rhodobacterales</taxon>
        <taxon>Roseobacteraceae</taxon>
        <taxon>Roseobacter</taxon>
    </lineage>
</organism>
<keyword evidence="3" id="KW-1185">Reference proteome</keyword>
<reference evidence="2 3" key="1">
    <citation type="journal article" date="2007" name="J. Bacteriol.">
        <title>The complete genome sequence of Roseobacter denitrificans reveals a mixotrophic rather than photosynthetic metabolism.</title>
        <authorList>
            <person name="Swingley W.D."/>
            <person name="Sadekar S."/>
            <person name="Mastrian S.D."/>
            <person name="Matthies H.J."/>
            <person name="Hao J."/>
            <person name="Ramos H."/>
            <person name="Acharya C.R."/>
            <person name="Conrad A.L."/>
            <person name="Taylor H.L."/>
            <person name="Dejesa L.C."/>
            <person name="Shah M.K."/>
            <person name="O'huallachain M.E."/>
            <person name="Lince M.T."/>
            <person name="Blankenship R.E."/>
            <person name="Beatty J.T."/>
            <person name="Touchman J.W."/>
        </authorList>
    </citation>
    <scope>NUCLEOTIDE SEQUENCE [LARGE SCALE GENOMIC DNA]</scope>
    <source>
        <strain evidence="3">ATCC 33942 / OCh 114</strain>
    </source>
</reference>
<proteinExistence type="predicted"/>
<feature type="transmembrane region" description="Helical" evidence="1">
    <location>
        <begin position="6"/>
        <end position="23"/>
    </location>
</feature>
<dbReference type="HOGENOM" id="CLU_211634_0_0_5"/>
<feature type="transmembrane region" description="Helical" evidence="1">
    <location>
        <begin position="30"/>
        <end position="49"/>
    </location>
</feature>
<evidence type="ECO:0000256" key="1">
    <source>
        <dbReference type="SAM" id="Phobius"/>
    </source>
</evidence>
<sequence length="58" mass="6811">MMEGIIWLAFTILTVIPLLKLLPHFGINKYWALACIVPFGVLALIWWMSLKLQELERR</sequence>
<dbReference type="EMBL" id="CP000362">
    <property type="protein sequence ID" value="ABG32789.1"/>
    <property type="molecule type" value="Genomic_DNA"/>
</dbReference>
<keyword evidence="1" id="KW-0472">Membrane</keyword>
<gene>
    <name evidence="2" type="ordered locus">RD1_3288</name>
</gene>